<dbReference type="SUPFAM" id="SSF53098">
    <property type="entry name" value="Ribonuclease H-like"/>
    <property type="match status" value="1"/>
</dbReference>
<organism evidence="1 2">
    <name type="scientific">Alicyclobacillus tolerans</name>
    <dbReference type="NCBI Taxonomy" id="90970"/>
    <lineage>
        <taxon>Bacteria</taxon>
        <taxon>Bacillati</taxon>
        <taxon>Bacillota</taxon>
        <taxon>Bacilli</taxon>
        <taxon>Bacillales</taxon>
        <taxon>Alicyclobacillaceae</taxon>
        <taxon>Alicyclobacillus</taxon>
    </lineage>
</organism>
<evidence type="ECO:0000313" key="1">
    <source>
        <dbReference type="EMBL" id="SHK42821.1"/>
    </source>
</evidence>
<proteinExistence type="predicted"/>
<dbReference type="AlphaFoldDB" id="A0A1M6SDL2"/>
<accession>A0A1M6SDL2</accession>
<sequence length="176" mass="21009">MIVAIGQNENNNPLPIKMVFVRDRNCSRQWLKLLSAVVNLSDDEMIRIYFKRWDIECFFKINNPICDWQRNCRGAHTTKYLPTPHSFHEVYHTENSTRDEQDPRTIGALFFDCLDKLNNIRFADAMCLLLEWPKSIMNTADIQNDNVIYRTVEQFINHLSRSIKETWLPRVRNYRI</sequence>
<dbReference type="STRING" id="1830138.SAMN05443507_113109"/>
<name>A0A1M6SDL2_9BACL</name>
<reference evidence="2" key="1">
    <citation type="submission" date="2016-11" db="EMBL/GenBank/DDBJ databases">
        <authorList>
            <person name="Varghese N."/>
            <person name="Submissions S."/>
        </authorList>
    </citation>
    <scope>NUCLEOTIDE SEQUENCE [LARGE SCALE GENOMIC DNA]</scope>
    <source>
        <strain evidence="2">USBA-503</strain>
    </source>
</reference>
<protein>
    <submittedName>
        <fullName evidence="1">Uncharacterized protein</fullName>
    </submittedName>
</protein>
<keyword evidence="2" id="KW-1185">Reference proteome</keyword>
<evidence type="ECO:0000313" key="2">
    <source>
        <dbReference type="Proteomes" id="UP000184016"/>
    </source>
</evidence>
<dbReference type="Proteomes" id="UP000184016">
    <property type="component" value="Unassembled WGS sequence"/>
</dbReference>
<gene>
    <name evidence="1" type="ORF">SAMN05443507_113109</name>
</gene>
<dbReference type="EMBL" id="FRAF01000013">
    <property type="protein sequence ID" value="SHK42821.1"/>
    <property type="molecule type" value="Genomic_DNA"/>
</dbReference>
<dbReference type="InterPro" id="IPR012337">
    <property type="entry name" value="RNaseH-like_sf"/>
</dbReference>